<evidence type="ECO:0000313" key="8">
    <source>
        <dbReference type="Proteomes" id="UP001595632"/>
    </source>
</evidence>
<evidence type="ECO:0000259" key="6">
    <source>
        <dbReference type="Pfam" id="PF04138"/>
    </source>
</evidence>
<feature type="transmembrane region" description="Helical" evidence="5">
    <location>
        <begin position="36"/>
        <end position="56"/>
    </location>
</feature>
<gene>
    <name evidence="7" type="ORF">ACFOGP_24760</name>
</gene>
<protein>
    <submittedName>
        <fullName evidence="7">GtrA family protein</fullName>
    </submittedName>
</protein>
<evidence type="ECO:0000256" key="1">
    <source>
        <dbReference type="ARBA" id="ARBA00004141"/>
    </source>
</evidence>
<dbReference type="EMBL" id="JBHRTB010000010">
    <property type="protein sequence ID" value="MFC3145956.1"/>
    <property type="molecule type" value="Genomic_DNA"/>
</dbReference>
<evidence type="ECO:0000256" key="2">
    <source>
        <dbReference type="ARBA" id="ARBA00022692"/>
    </source>
</evidence>
<dbReference type="Pfam" id="PF04138">
    <property type="entry name" value="GtrA_DPMS_TM"/>
    <property type="match status" value="1"/>
</dbReference>
<sequence length="149" mass="16508">MKLRTLVFRYAVFAVIATLANLGAQRAVLAVRDDGWALMLAIAVGTGVGLVVKYLLDKRWIFLDGSTGARAHGERFSRYTLTGVFTTAIFWGMETVFWMIWQTDLMRELGAVIGLAIGYVVKFQLDKRFVFRPTGPAAAMQTGGAEQVR</sequence>
<feature type="transmembrane region" description="Helical" evidence="5">
    <location>
        <begin position="76"/>
        <end position="93"/>
    </location>
</feature>
<keyword evidence="8" id="KW-1185">Reference proteome</keyword>
<evidence type="ECO:0000256" key="5">
    <source>
        <dbReference type="SAM" id="Phobius"/>
    </source>
</evidence>
<comment type="subcellular location">
    <subcellularLocation>
        <location evidence="1">Membrane</location>
        <topology evidence="1">Multi-pass membrane protein</topology>
    </subcellularLocation>
</comment>
<dbReference type="InterPro" id="IPR007267">
    <property type="entry name" value="GtrA_DPMS_TM"/>
</dbReference>
<organism evidence="7 8">
    <name type="scientific">Psychromarinibacter halotolerans</name>
    <dbReference type="NCBI Taxonomy" id="1775175"/>
    <lineage>
        <taxon>Bacteria</taxon>
        <taxon>Pseudomonadati</taxon>
        <taxon>Pseudomonadota</taxon>
        <taxon>Alphaproteobacteria</taxon>
        <taxon>Rhodobacterales</taxon>
        <taxon>Paracoccaceae</taxon>
        <taxon>Psychromarinibacter</taxon>
    </lineage>
</organism>
<accession>A0ABV7H034</accession>
<dbReference type="Proteomes" id="UP001595632">
    <property type="component" value="Unassembled WGS sequence"/>
</dbReference>
<dbReference type="NCBIfam" id="NF037976">
    <property type="entry name" value="gtrA_1"/>
    <property type="match status" value="1"/>
</dbReference>
<keyword evidence="4 5" id="KW-0472">Membrane</keyword>
<comment type="caution">
    <text evidence="7">The sequence shown here is derived from an EMBL/GenBank/DDBJ whole genome shotgun (WGS) entry which is preliminary data.</text>
</comment>
<feature type="transmembrane region" description="Helical" evidence="5">
    <location>
        <begin position="105"/>
        <end position="123"/>
    </location>
</feature>
<name>A0ABV7H034_9RHOB</name>
<evidence type="ECO:0000256" key="3">
    <source>
        <dbReference type="ARBA" id="ARBA00022989"/>
    </source>
</evidence>
<reference evidence="8" key="1">
    <citation type="journal article" date="2019" name="Int. J. Syst. Evol. Microbiol.">
        <title>The Global Catalogue of Microorganisms (GCM) 10K type strain sequencing project: providing services to taxonomists for standard genome sequencing and annotation.</title>
        <authorList>
            <consortium name="The Broad Institute Genomics Platform"/>
            <consortium name="The Broad Institute Genome Sequencing Center for Infectious Disease"/>
            <person name="Wu L."/>
            <person name="Ma J."/>
        </authorList>
    </citation>
    <scope>NUCLEOTIDE SEQUENCE [LARGE SCALE GENOMIC DNA]</scope>
    <source>
        <strain evidence="8">KCTC 52366</strain>
    </source>
</reference>
<dbReference type="RefSeq" id="WP_275635178.1">
    <property type="nucleotide sequence ID" value="NZ_JARGYD010000022.1"/>
</dbReference>
<proteinExistence type="predicted"/>
<evidence type="ECO:0000313" key="7">
    <source>
        <dbReference type="EMBL" id="MFC3145956.1"/>
    </source>
</evidence>
<keyword evidence="3 5" id="KW-1133">Transmembrane helix</keyword>
<evidence type="ECO:0000256" key="4">
    <source>
        <dbReference type="ARBA" id="ARBA00023136"/>
    </source>
</evidence>
<keyword evidence="2 5" id="KW-0812">Transmembrane</keyword>
<feature type="domain" description="GtrA/DPMS transmembrane" evidence="6">
    <location>
        <begin position="9"/>
        <end position="131"/>
    </location>
</feature>